<accession>A0A9D4V946</accession>
<evidence type="ECO:0008006" key="19">
    <source>
        <dbReference type="Google" id="ProtNLM"/>
    </source>
</evidence>
<dbReference type="EMBL" id="JABFUD020000003">
    <property type="protein sequence ID" value="KAI5082079.1"/>
    <property type="molecule type" value="Genomic_DNA"/>
</dbReference>
<reference evidence="17" key="1">
    <citation type="submission" date="2021-01" db="EMBL/GenBank/DDBJ databases">
        <title>Adiantum capillus-veneris genome.</title>
        <authorList>
            <person name="Fang Y."/>
            <person name="Liao Q."/>
        </authorList>
    </citation>
    <scope>NUCLEOTIDE SEQUENCE</scope>
    <source>
        <strain evidence="17">H3</strain>
        <tissue evidence="17">Leaf</tissue>
    </source>
</reference>
<keyword evidence="5 11" id="KW-0805">Transcription regulation</keyword>
<evidence type="ECO:0000259" key="16">
    <source>
        <dbReference type="SMART" id="SM01372"/>
    </source>
</evidence>
<evidence type="ECO:0000256" key="11">
    <source>
        <dbReference type="PIRNR" id="PIRNR009404"/>
    </source>
</evidence>
<keyword evidence="7 11" id="KW-0238">DNA-binding</keyword>
<organism evidence="17 18">
    <name type="scientific">Adiantum capillus-veneris</name>
    <name type="common">Maidenhair fern</name>
    <dbReference type="NCBI Taxonomy" id="13818"/>
    <lineage>
        <taxon>Eukaryota</taxon>
        <taxon>Viridiplantae</taxon>
        <taxon>Streptophyta</taxon>
        <taxon>Embryophyta</taxon>
        <taxon>Tracheophyta</taxon>
        <taxon>Polypodiopsida</taxon>
        <taxon>Polypodiidae</taxon>
        <taxon>Polypodiales</taxon>
        <taxon>Pteridineae</taxon>
        <taxon>Pteridaceae</taxon>
        <taxon>Vittarioideae</taxon>
        <taxon>Adiantum</taxon>
    </lineage>
</organism>
<dbReference type="Pfam" id="PF08781">
    <property type="entry name" value="DP"/>
    <property type="match status" value="1"/>
</dbReference>
<comment type="similarity">
    <text evidence="3 11 12">Belongs to the E2F/DP family.</text>
</comment>
<evidence type="ECO:0000256" key="2">
    <source>
        <dbReference type="ARBA" id="ARBA00004496"/>
    </source>
</evidence>
<keyword evidence="6 13" id="KW-0175">Coiled coil</keyword>
<dbReference type="GO" id="GO:0000977">
    <property type="term" value="F:RNA polymerase II transcription regulatory region sequence-specific DNA binding"/>
    <property type="evidence" value="ECO:0007669"/>
    <property type="project" value="TreeGrafter"/>
</dbReference>
<dbReference type="Pfam" id="PF02319">
    <property type="entry name" value="WHD_E2F_TDP"/>
    <property type="match status" value="1"/>
</dbReference>
<evidence type="ECO:0000256" key="1">
    <source>
        <dbReference type="ARBA" id="ARBA00004123"/>
    </source>
</evidence>
<dbReference type="PIRSF" id="PIRSF009404">
    <property type="entry name" value="Transcription_factor_DP"/>
    <property type="match status" value="1"/>
</dbReference>
<feature type="coiled-coil region" evidence="13">
    <location>
        <begin position="145"/>
        <end position="175"/>
    </location>
</feature>
<evidence type="ECO:0000256" key="6">
    <source>
        <dbReference type="ARBA" id="ARBA00023054"/>
    </source>
</evidence>
<keyword evidence="8 11" id="KW-0804">Transcription</keyword>
<evidence type="ECO:0000256" key="13">
    <source>
        <dbReference type="SAM" id="Coils"/>
    </source>
</evidence>
<dbReference type="FunFam" id="1.10.10.10:FF:000187">
    <property type="entry name" value="Transcription factor-like protein DPB"/>
    <property type="match status" value="1"/>
</dbReference>
<dbReference type="OrthoDB" id="552115at2759"/>
<keyword evidence="10" id="KW-0131">Cell cycle</keyword>
<protein>
    <recommendedName>
        <fullName evidence="19">Transcription factor-like protein DPB</fullName>
    </recommendedName>
</protein>
<dbReference type="InterPro" id="IPR015648">
    <property type="entry name" value="Transcrpt_fac_DP"/>
</dbReference>
<evidence type="ECO:0000256" key="10">
    <source>
        <dbReference type="ARBA" id="ARBA00023306"/>
    </source>
</evidence>
<dbReference type="InterPro" id="IPR014889">
    <property type="entry name" value="Transc_factor_DP_C"/>
</dbReference>
<gene>
    <name evidence="17" type="ORF">GOP47_0001822</name>
</gene>
<evidence type="ECO:0000256" key="12">
    <source>
        <dbReference type="RuleBase" id="RU003796"/>
    </source>
</evidence>
<comment type="caution">
    <text evidence="17">The sequence shown here is derived from an EMBL/GenBank/DDBJ whole genome shotgun (WGS) entry which is preliminary data.</text>
</comment>
<evidence type="ECO:0000256" key="7">
    <source>
        <dbReference type="ARBA" id="ARBA00023125"/>
    </source>
</evidence>
<dbReference type="InterPro" id="IPR038168">
    <property type="entry name" value="TF_DP_C_sf"/>
</dbReference>
<dbReference type="GO" id="GO:0005737">
    <property type="term" value="C:cytoplasm"/>
    <property type="evidence" value="ECO:0007669"/>
    <property type="project" value="UniProtKB-SubCell"/>
</dbReference>
<keyword evidence="9 11" id="KW-0539">Nucleus</keyword>
<dbReference type="SUPFAM" id="SSF46785">
    <property type="entry name" value="Winged helix' DNA-binding domain"/>
    <property type="match status" value="1"/>
</dbReference>
<evidence type="ECO:0000256" key="9">
    <source>
        <dbReference type="ARBA" id="ARBA00023242"/>
    </source>
</evidence>
<evidence type="ECO:0000256" key="5">
    <source>
        <dbReference type="ARBA" id="ARBA00023015"/>
    </source>
</evidence>
<dbReference type="InterPro" id="IPR037241">
    <property type="entry name" value="E2F-DP_heterodim"/>
</dbReference>
<dbReference type="SMART" id="SM01138">
    <property type="entry name" value="DP"/>
    <property type="match status" value="1"/>
</dbReference>
<dbReference type="GO" id="GO:0070176">
    <property type="term" value="C:DRM complex"/>
    <property type="evidence" value="ECO:0007669"/>
    <property type="project" value="UniProtKB-ARBA"/>
</dbReference>
<dbReference type="SMART" id="SM01372">
    <property type="entry name" value="E2F_TDP"/>
    <property type="match status" value="1"/>
</dbReference>
<keyword evidence="4" id="KW-0963">Cytoplasm</keyword>
<comment type="subcellular location">
    <subcellularLocation>
        <location evidence="2">Cytoplasm</location>
    </subcellularLocation>
    <subcellularLocation>
        <location evidence="1 11 12">Nucleus</location>
    </subcellularLocation>
</comment>
<comment type="function">
    <text evidence="11">Involved in the regulation of the G1/S transition. Increases the DNA binding activity of E2F proteins after heterodimerization.</text>
</comment>
<evidence type="ECO:0000313" key="18">
    <source>
        <dbReference type="Proteomes" id="UP000886520"/>
    </source>
</evidence>
<dbReference type="Gene3D" id="1.20.140.80">
    <property type="entry name" value="Transcription factor DP"/>
    <property type="match status" value="1"/>
</dbReference>
<dbReference type="InterPro" id="IPR036388">
    <property type="entry name" value="WH-like_DNA-bd_sf"/>
</dbReference>
<feature type="domain" description="E2F/DP family winged-helix DNA-binding" evidence="16">
    <location>
        <begin position="56"/>
        <end position="139"/>
    </location>
</feature>
<evidence type="ECO:0000259" key="15">
    <source>
        <dbReference type="SMART" id="SM01138"/>
    </source>
</evidence>
<evidence type="ECO:0000256" key="3">
    <source>
        <dbReference type="ARBA" id="ARBA00010940"/>
    </source>
</evidence>
<evidence type="ECO:0000256" key="8">
    <source>
        <dbReference type="ARBA" id="ARBA00023163"/>
    </source>
</evidence>
<keyword evidence="18" id="KW-1185">Reference proteome</keyword>
<feature type="region of interest" description="Disordered" evidence="14">
    <location>
        <begin position="1"/>
        <end position="61"/>
    </location>
</feature>
<proteinExistence type="inferred from homology"/>
<feature type="domain" description="Transcription factor DP C-terminal" evidence="15">
    <location>
        <begin position="146"/>
        <end position="284"/>
    </location>
</feature>
<evidence type="ECO:0000313" key="17">
    <source>
        <dbReference type="EMBL" id="KAI5082079.1"/>
    </source>
</evidence>
<dbReference type="PANTHER" id="PTHR12548:SF9">
    <property type="entry name" value="TRANSCRIPTION FACTOR DP"/>
    <property type="match status" value="1"/>
</dbReference>
<dbReference type="AlphaFoldDB" id="A0A9D4V946"/>
<dbReference type="InterPro" id="IPR036390">
    <property type="entry name" value="WH_DNA-bd_sf"/>
</dbReference>
<dbReference type="GO" id="GO:0051726">
    <property type="term" value="P:regulation of cell cycle"/>
    <property type="evidence" value="ECO:0007669"/>
    <property type="project" value="InterPro"/>
</dbReference>
<sequence>MDSPSVGSDSIIINPGPNSSEARMHNIDSLGDDLESPELTGSQRKKRGPRPGGAEKGGRGLRHFSMKVCEKVELKRRTTYNEVADELIAEITNEESLLSSVDQQQYDEKNIRRRVYDALNVLMAMDIISKDKKEIQWKGLPSIDVEDVESLKAEHMQLRERLEKKSAYLRDLEEQITGIQNLIDRNEKYFREMGTVPANGVALPFILVQTRPHATVEVEISEDMQLVHFDFNSTPFELHDDAFVLKAMRLSSLANNDQRFRDGAGNIIKLEHVTEDVSAQPLRHKRHLPLFKNGGNRSNSLPLPGILKARVKQEYHT</sequence>
<name>A0A9D4V946_ADICA</name>
<dbReference type="GO" id="GO:0000981">
    <property type="term" value="F:DNA-binding transcription factor activity, RNA polymerase II-specific"/>
    <property type="evidence" value="ECO:0007669"/>
    <property type="project" value="TreeGrafter"/>
</dbReference>
<dbReference type="CDD" id="cd14458">
    <property type="entry name" value="DP_DD"/>
    <property type="match status" value="1"/>
</dbReference>
<evidence type="ECO:0000256" key="4">
    <source>
        <dbReference type="ARBA" id="ARBA00022490"/>
    </source>
</evidence>
<dbReference type="InterPro" id="IPR003316">
    <property type="entry name" value="E2F_WHTH_DNA-bd_dom"/>
</dbReference>
<dbReference type="PANTHER" id="PTHR12548">
    <property type="entry name" value="TRANSCRIPTION FACTOR DP"/>
    <property type="match status" value="1"/>
</dbReference>
<dbReference type="FunFam" id="1.20.140.80:FF:000002">
    <property type="entry name" value="Transcription factor-like protein DPB"/>
    <property type="match status" value="1"/>
</dbReference>
<dbReference type="Proteomes" id="UP000886520">
    <property type="component" value="Chromosome 2"/>
</dbReference>
<dbReference type="Gene3D" id="1.10.10.10">
    <property type="entry name" value="Winged helix-like DNA-binding domain superfamily/Winged helix DNA-binding domain"/>
    <property type="match status" value="1"/>
</dbReference>
<evidence type="ECO:0000256" key="14">
    <source>
        <dbReference type="SAM" id="MobiDB-lite"/>
    </source>
</evidence>
<dbReference type="SUPFAM" id="SSF144074">
    <property type="entry name" value="E2F-DP heterodimerization region"/>
    <property type="match status" value="1"/>
</dbReference>